<protein>
    <recommendedName>
        <fullName evidence="5">Secreted protein</fullName>
    </recommendedName>
</protein>
<dbReference type="EMBL" id="ABEU02000021">
    <property type="protein sequence ID" value="PNR32235.1"/>
    <property type="molecule type" value="Genomic_DNA"/>
</dbReference>
<evidence type="ECO:0008006" key="5">
    <source>
        <dbReference type="Google" id="ProtNLM"/>
    </source>
</evidence>
<evidence type="ECO:0000313" key="4">
    <source>
        <dbReference type="Proteomes" id="UP000006727"/>
    </source>
</evidence>
<organism evidence="2">
    <name type="scientific">Physcomitrium patens</name>
    <name type="common">Spreading-leaved earth moss</name>
    <name type="synonym">Physcomitrella patens</name>
    <dbReference type="NCBI Taxonomy" id="3218"/>
    <lineage>
        <taxon>Eukaryota</taxon>
        <taxon>Viridiplantae</taxon>
        <taxon>Streptophyta</taxon>
        <taxon>Embryophyta</taxon>
        <taxon>Bryophyta</taxon>
        <taxon>Bryophytina</taxon>
        <taxon>Bryopsida</taxon>
        <taxon>Funariidae</taxon>
        <taxon>Funariales</taxon>
        <taxon>Funariaceae</taxon>
        <taxon>Physcomitrium</taxon>
    </lineage>
</organism>
<evidence type="ECO:0000313" key="3">
    <source>
        <dbReference type="EnsemblPlants" id="PAC:32915621.CDS.1"/>
    </source>
</evidence>
<name>A0A2K1ISI4_PHYPA</name>
<dbReference type="EnsemblPlants" id="Pp3c21_18580V3.1">
    <property type="protein sequence ID" value="PAC:32915621.CDS.1"/>
    <property type="gene ID" value="Pp3c21_18580"/>
</dbReference>
<dbReference type="Proteomes" id="UP000006727">
    <property type="component" value="Chromosome 21"/>
</dbReference>
<sequence>MRFNAPLFCCTPLFLFSRLLCCPTLCTWSMLQSLFVEVTSRAPLCGATVHTQDRCVCYPALRCRFCFTFTGPAKPTHHSSLSFAQLS</sequence>
<keyword evidence="1" id="KW-0732">Signal</keyword>
<dbReference type="AlphaFoldDB" id="A0A2K1ISI4"/>
<reference evidence="2 4" key="1">
    <citation type="journal article" date="2008" name="Science">
        <title>The Physcomitrella genome reveals evolutionary insights into the conquest of land by plants.</title>
        <authorList>
            <person name="Rensing S."/>
            <person name="Lang D."/>
            <person name="Zimmer A."/>
            <person name="Terry A."/>
            <person name="Salamov A."/>
            <person name="Shapiro H."/>
            <person name="Nishiyama T."/>
            <person name="Perroud P.-F."/>
            <person name="Lindquist E."/>
            <person name="Kamisugi Y."/>
            <person name="Tanahashi T."/>
            <person name="Sakakibara K."/>
            <person name="Fujita T."/>
            <person name="Oishi K."/>
            <person name="Shin-I T."/>
            <person name="Kuroki Y."/>
            <person name="Toyoda A."/>
            <person name="Suzuki Y."/>
            <person name="Hashimoto A."/>
            <person name="Yamaguchi K."/>
            <person name="Sugano A."/>
            <person name="Kohara Y."/>
            <person name="Fujiyama A."/>
            <person name="Anterola A."/>
            <person name="Aoki S."/>
            <person name="Ashton N."/>
            <person name="Barbazuk W.B."/>
            <person name="Barker E."/>
            <person name="Bennetzen J."/>
            <person name="Bezanilla M."/>
            <person name="Blankenship R."/>
            <person name="Cho S.H."/>
            <person name="Dutcher S."/>
            <person name="Estelle M."/>
            <person name="Fawcett J.A."/>
            <person name="Gundlach H."/>
            <person name="Hanada K."/>
            <person name="Heyl A."/>
            <person name="Hicks K.A."/>
            <person name="Hugh J."/>
            <person name="Lohr M."/>
            <person name="Mayer K."/>
            <person name="Melkozernov A."/>
            <person name="Murata T."/>
            <person name="Nelson D."/>
            <person name="Pils B."/>
            <person name="Prigge M."/>
            <person name="Reiss B."/>
            <person name="Renner T."/>
            <person name="Rombauts S."/>
            <person name="Rushton P."/>
            <person name="Sanderfoot A."/>
            <person name="Schween G."/>
            <person name="Shiu S.-H."/>
            <person name="Stueber K."/>
            <person name="Theodoulou F.L."/>
            <person name="Tu H."/>
            <person name="Van de Peer Y."/>
            <person name="Verrier P.J."/>
            <person name="Waters E."/>
            <person name="Wood A."/>
            <person name="Yang L."/>
            <person name="Cove D."/>
            <person name="Cuming A."/>
            <person name="Hasebe M."/>
            <person name="Lucas S."/>
            <person name="Mishler D.B."/>
            <person name="Reski R."/>
            <person name="Grigoriev I."/>
            <person name="Quatrano R.S."/>
            <person name="Boore J.L."/>
        </authorList>
    </citation>
    <scope>NUCLEOTIDE SEQUENCE [LARGE SCALE GENOMIC DNA]</scope>
    <source>
        <strain evidence="3 4">cv. Gransden 2004</strain>
    </source>
</reference>
<gene>
    <name evidence="2" type="ORF">PHYPA_026361</name>
</gene>
<evidence type="ECO:0000256" key="1">
    <source>
        <dbReference type="SAM" id="SignalP"/>
    </source>
</evidence>
<feature type="chain" id="PRO_5036042773" description="Secreted protein" evidence="1">
    <location>
        <begin position="22"/>
        <end position="87"/>
    </location>
</feature>
<proteinExistence type="predicted"/>
<dbReference type="InParanoid" id="A0A2K1ISI4"/>
<dbReference type="Gramene" id="Pp3c21_18580V3.1">
    <property type="protein sequence ID" value="PAC:32915621.CDS.1"/>
    <property type="gene ID" value="Pp3c21_18580"/>
</dbReference>
<reference evidence="2 4" key="2">
    <citation type="journal article" date="2018" name="Plant J.">
        <title>The Physcomitrella patens chromosome-scale assembly reveals moss genome structure and evolution.</title>
        <authorList>
            <person name="Lang D."/>
            <person name="Ullrich K.K."/>
            <person name="Murat F."/>
            <person name="Fuchs J."/>
            <person name="Jenkins J."/>
            <person name="Haas F.B."/>
            <person name="Piednoel M."/>
            <person name="Gundlach H."/>
            <person name="Van Bel M."/>
            <person name="Meyberg R."/>
            <person name="Vives C."/>
            <person name="Morata J."/>
            <person name="Symeonidi A."/>
            <person name="Hiss M."/>
            <person name="Muchero W."/>
            <person name="Kamisugi Y."/>
            <person name="Saleh O."/>
            <person name="Blanc G."/>
            <person name="Decker E.L."/>
            <person name="van Gessel N."/>
            <person name="Grimwood J."/>
            <person name="Hayes R.D."/>
            <person name="Graham S.W."/>
            <person name="Gunter L.E."/>
            <person name="McDaniel S.F."/>
            <person name="Hoernstein S.N.W."/>
            <person name="Larsson A."/>
            <person name="Li F.W."/>
            <person name="Perroud P.F."/>
            <person name="Phillips J."/>
            <person name="Ranjan P."/>
            <person name="Rokshar D.S."/>
            <person name="Rothfels C.J."/>
            <person name="Schneider L."/>
            <person name="Shu S."/>
            <person name="Stevenson D.W."/>
            <person name="Thummler F."/>
            <person name="Tillich M."/>
            <person name="Villarreal Aguilar J.C."/>
            <person name="Widiez T."/>
            <person name="Wong G.K."/>
            <person name="Wymore A."/>
            <person name="Zhang Y."/>
            <person name="Zimmer A.D."/>
            <person name="Quatrano R.S."/>
            <person name="Mayer K.F.X."/>
            <person name="Goodstein D."/>
            <person name="Casacuberta J.M."/>
            <person name="Vandepoele K."/>
            <person name="Reski R."/>
            <person name="Cuming A.C."/>
            <person name="Tuskan G.A."/>
            <person name="Maumus F."/>
            <person name="Salse J."/>
            <person name="Schmutz J."/>
            <person name="Rensing S.A."/>
        </authorList>
    </citation>
    <scope>NUCLEOTIDE SEQUENCE [LARGE SCALE GENOMIC DNA]</scope>
    <source>
        <strain evidence="3 4">cv. Gransden 2004</strain>
    </source>
</reference>
<reference evidence="3" key="3">
    <citation type="submission" date="2020-12" db="UniProtKB">
        <authorList>
            <consortium name="EnsemblPlants"/>
        </authorList>
    </citation>
    <scope>IDENTIFICATION</scope>
</reference>
<evidence type="ECO:0000313" key="2">
    <source>
        <dbReference type="EMBL" id="PNR32235.1"/>
    </source>
</evidence>
<keyword evidence="4" id="KW-1185">Reference proteome</keyword>
<accession>A0A2K1ISI4</accession>
<feature type="signal peptide" evidence="1">
    <location>
        <begin position="1"/>
        <end position="21"/>
    </location>
</feature>